<dbReference type="PROSITE" id="PS50157">
    <property type="entry name" value="ZINC_FINGER_C2H2_2"/>
    <property type="match status" value="2"/>
</dbReference>
<dbReference type="AlphaFoldDB" id="A0A7H9AZL2"/>
<evidence type="ECO:0000256" key="6">
    <source>
        <dbReference type="ARBA" id="ARBA00022737"/>
    </source>
</evidence>
<keyword evidence="10" id="KW-0238">DNA-binding</keyword>
<evidence type="ECO:0000256" key="7">
    <source>
        <dbReference type="ARBA" id="ARBA00022771"/>
    </source>
</evidence>
<dbReference type="GO" id="GO:0000978">
    <property type="term" value="F:RNA polymerase II cis-regulatory region sequence-specific DNA binding"/>
    <property type="evidence" value="ECO:0007669"/>
    <property type="project" value="TreeGrafter"/>
</dbReference>
<evidence type="ECO:0000256" key="10">
    <source>
        <dbReference type="ARBA" id="ARBA00023125"/>
    </source>
</evidence>
<feature type="compositionally biased region" description="Polar residues" evidence="14">
    <location>
        <begin position="58"/>
        <end position="81"/>
    </location>
</feature>
<comment type="subcellular location">
    <subcellularLocation>
        <location evidence="2">Nucleus</location>
    </subcellularLocation>
</comment>
<dbReference type="InterPro" id="IPR036236">
    <property type="entry name" value="Znf_C2H2_sf"/>
</dbReference>
<dbReference type="SMART" id="SM00355">
    <property type="entry name" value="ZnF_C2H2"/>
    <property type="match status" value="2"/>
</dbReference>
<feature type="region of interest" description="Disordered" evidence="14">
    <location>
        <begin position="44"/>
        <end position="86"/>
    </location>
</feature>
<comment type="function">
    <text evidence="1">May be involved in transcriptional regulation.</text>
</comment>
<dbReference type="PANTHER" id="PTHR23235">
    <property type="entry name" value="KRUEPPEL-LIKE TRANSCRIPTION FACTOR"/>
    <property type="match status" value="1"/>
</dbReference>
<dbReference type="Gene3D" id="3.30.160.60">
    <property type="entry name" value="Classic Zinc Finger"/>
    <property type="match status" value="2"/>
</dbReference>
<evidence type="ECO:0000256" key="8">
    <source>
        <dbReference type="ARBA" id="ARBA00022833"/>
    </source>
</evidence>
<dbReference type="FunFam" id="3.30.160.60:FF:000100">
    <property type="entry name" value="Zinc finger 45-like"/>
    <property type="match status" value="1"/>
</dbReference>
<protein>
    <recommendedName>
        <fullName evidence="15">C2H2-type domain-containing protein</fullName>
    </recommendedName>
</protein>
<evidence type="ECO:0000256" key="13">
    <source>
        <dbReference type="PROSITE-ProRule" id="PRU00042"/>
    </source>
</evidence>
<evidence type="ECO:0000256" key="11">
    <source>
        <dbReference type="ARBA" id="ARBA00023163"/>
    </source>
</evidence>
<feature type="compositionally biased region" description="Basic and acidic residues" evidence="14">
    <location>
        <begin position="48"/>
        <end position="57"/>
    </location>
</feature>
<evidence type="ECO:0000259" key="15">
    <source>
        <dbReference type="PROSITE" id="PS50157"/>
    </source>
</evidence>
<dbReference type="RefSeq" id="XP_037143528.1">
    <property type="nucleotide sequence ID" value="XM_037287633.1"/>
</dbReference>
<dbReference type="GO" id="GO:0005634">
    <property type="term" value="C:nucleus"/>
    <property type="evidence" value="ECO:0007669"/>
    <property type="project" value="UniProtKB-SubCell"/>
</dbReference>
<feature type="region of interest" description="Disordered" evidence="14">
    <location>
        <begin position="121"/>
        <end position="149"/>
    </location>
</feature>
<keyword evidence="9" id="KW-0805">Transcription regulation</keyword>
<name>A0A7H9AZL2_ZYGMR</name>
<evidence type="ECO:0000256" key="1">
    <source>
        <dbReference type="ARBA" id="ARBA00003767"/>
    </source>
</evidence>
<dbReference type="GO" id="GO:0008270">
    <property type="term" value="F:zinc ion binding"/>
    <property type="evidence" value="ECO:0007669"/>
    <property type="project" value="UniProtKB-KW"/>
</dbReference>
<evidence type="ECO:0000256" key="2">
    <source>
        <dbReference type="ARBA" id="ARBA00004123"/>
    </source>
</evidence>
<organism evidence="16 17">
    <name type="scientific">Zygotorulaspora mrakii</name>
    <name type="common">Zygosaccharomyces mrakii</name>
    <dbReference type="NCBI Taxonomy" id="42260"/>
    <lineage>
        <taxon>Eukaryota</taxon>
        <taxon>Fungi</taxon>
        <taxon>Dikarya</taxon>
        <taxon>Ascomycota</taxon>
        <taxon>Saccharomycotina</taxon>
        <taxon>Saccharomycetes</taxon>
        <taxon>Saccharomycetales</taxon>
        <taxon>Saccharomycetaceae</taxon>
        <taxon>Zygotorulaspora</taxon>
    </lineage>
</organism>
<dbReference type="PANTHER" id="PTHR23235:SF120">
    <property type="entry name" value="KRUPPEL-LIKE FACTOR 15"/>
    <property type="match status" value="1"/>
</dbReference>
<dbReference type="PROSITE" id="PS00028">
    <property type="entry name" value="ZINC_FINGER_C2H2_1"/>
    <property type="match status" value="1"/>
</dbReference>
<evidence type="ECO:0000256" key="9">
    <source>
        <dbReference type="ARBA" id="ARBA00023015"/>
    </source>
</evidence>
<dbReference type="SUPFAM" id="SSF57667">
    <property type="entry name" value="beta-beta-alpha zinc fingers"/>
    <property type="match status" value="1"/>
</dbReference>
<keyword evidence="5" id="KW-0479">Metal-binding</keyword>
<evidence type="ECO:0000256" key="3">
    <source>
        <dbReference type="ARBA" id="ARBA00006991"/>
    </source>
</evidence>
<sequence>MSEEAIFFRQAAEAIVATSLNAADLDPTIKELLSRIKYVNPNLQGNRRFQDPEHAVSERTSTTNDRTPVNSGHSSTSTRENTGGLMEDTNNQLLEYFGGQLNSTISGVNSEPFVGAVNVGNESEFGSKPKKHSKNDKTNPVQGHENATDEKKYPCAKCNLIFRRSSDLRRHERTHLPVLPNICSQCGKGFARKDALKRHFNTLTCKRNRNKLLSIGGDINEILERARQTGTGV</sequence>
<accession>A0A7H9AZL2</accession>
<dbReference type="EMBL" id="CP058606">
    <property type="protein sequence ID" value="QLG71800.1"/>
    <property type="molecule type" value="Genomic_DNA"/>
</dbReference>
<dbReference type="Proteomes" id="UP000509704">
    <property type="component" value="Chromosome 3"/>
</dbReference>
<keyword evidence="6" id="KW-0677">Repeat</keyword>
<evidence type="ECO:0000313" key="17">
    <source>
        <dbReference type="Proteomes" id="UP000509704"/>
    </source>
</evidence>
<gene>
    <name evidence="16" type="ORF">HG535_0C01490</name>
</gene>
<dbReference type="KEGG" id="zmk:HG535_0C01490"/>
<dbReference type="OrthoDB" id="8922241at2759"/>
<keyword evidence="7 13" id="KW-0863">Zinc-finger</keyword>
<dbReference type="Pfam" id="PF00096">
    <property type="entry name" value="zf-C2H2"/>
    <property type="match status" value="2"/>
</dbReference>
<dbReference type="InterPro" id="IPR013087">
    <property type="entry name" value="Znf_C2H2_type"/>
</dbReference>
<keyword evidence="8" id="KW-0862">Zinc</keyword>
<evidence type="ECO:0000313" key="16">
    <source>
        <dbReference type="EMBL" id="QLG71800.1"/>
    </source>
</evidence>
<comment type="similarity">
    <text evidence="3">Belongs to the krueppel C2H2-type zinc-finger protein family.</text>
</comment>
<evidence type="ECO:0000256" key="12">
    <source>
        <dbReference type="ARBA" id="ARBA00023242"/>
    </source>
</evidence>
<keyword evidence="12" id="KW-0539">Nucleus</keyword>
<evidence type="ECO:0000256" key="4">
    <source>
        <dbReference type="ARBA" id="ARBA00022491"/>
    </source>
</evidence>
<evidence type="ECO:0000256" key="5">
    <source>
        <dbReference type="ARBA" id="ARBA00022723"/>
    </source>
</evidence>
<evidence type="ECO:0000256" key="14">
    <source>
        <dbReference type="SAM" id="MobiDB-lite"/>
    </source>
</evidence>
<keyword evidence="17" id="KW-1185">Reference proteome</keyword>
<keyword evidence="11" id="KW-0804">Transcription</keyword>
<feature type="domain" description="C2H2-type" evidence="15">
    <location>
        <begin position="153"/>
        <end position="180"/>
    </location>
</feature>
<reference evidence="16 17" key="1">
    <citation type="submission" date="2020-07" db="EMBL/GenBank/DDBJ databases">
        <title>The yeast mating-type switching endonuclease HO is a domesticated member of an unorthodox homing genetic element family.</title>
        <authorList>
            <person name="Coughlan A.Y."/>
            <person name="Lombardi L."/>
            <person name="Braun-Galleani S."/>
            <person name="Martos A.R."/>
            <person name="Galeote V."/>
            <person name="Bigey F."/>
            <person name="Dequin S."/>
            <person name="Byrne K.P."/>
            <person name="Wolfe K.H."/>
        </authorList>
    </citation>
    <scope>NUCLEOTIDE SEQUENCE [LARGE SCALE GENOMIC DNA]</scope>
    <source>
        <strain evidence="16 17">NRRL Y-6702</strain>
    </source>
</reference>
<proteinExistence type="inferred from homology"/>
<dbReference type="GO" id="GO:0000981">
    <property type="term" value="F:DNA-binding transcription factor activity, RNA polymerase II-specific"/>
    <property type="evidence" value="ECO:0007669"/>
    <property type="project" value="TreeGrafter"/>
</dbReference>
<feature type="domain" description="C2H2-type" evidence="15">
    <location>
        <begin position="181"/>
        <end position="208"/>
    </location>
</feature>
<dbReference type="GeneID" id="59235496"/>
<dbReference type="FunFam" id="3.30.160.60:FF:000771">
    <property type="entry name" value="zinc finger protein 648"/>
    <property type="match status" value="1"/>
</dbReference>
<keyword evidence="4" id="KW-0678">Repressor</keyword>